<keyword evidence="3" id="KW-1185">Reference proteome</keyword>
<reference evidence="2 3" key="1">
    <citation type="submission" date="2021-06" db="EMBL/GenBank/DDBJ databases">
        <title>Caerostris extrusa draft genome.</title>
        <authorList>
            <person name="Kono N."/>
            <person name="Arakawa K."/>
        </authorList>
    </citation>
    <scope>NUCLEOTIDE SEQUENCE [LARGE SCALE GENOMIC DNA]</scope>
</reference>
<evidence type="ECO:0000313" key="2">
    <source>
        <dbReference type="EMBL" id="GIY07471.1"/>
    </source>
</evidence>
<dbReference type="EMBL" id="BPLR01006116">
    <property type="protein sequence ID" value="GIY07471.1"/>
    <property type="molecule type" value="Genomic_DNA"/>
</dbReference>
<name>A0AAV4QEU7_CAEEX</name>
<evidence type="ECO:0000313" key="3">
    <source>
        <dbReference type="Proteomes" id="UP001054945"/>
    </source>
</evidence>
<feature type="compositionally biased region" description="Basic and acidic residues" evidence="1">
    <location>
        <begin position="67"/>
        <end position="80"/>
    </location>
</feature>
<dbReference type="AlphaFoldDB" id="A0AAV4QEU7"/>
<feature type="compositionally biased region" description="Basic and acidic residues" evidence="1">
    <location>
        <begin position="8"/>
        <end position="36"/>
    </location>
</feature>
<gene>
    <name evidence="2" type="ORF">CEXT_422141</name>
</gene>
<dbReference type="Proteomes" id="UP001054945">
    <property type="component" value="Unassembled WGS sequence"/>
</dbReference>
<accession>A0AAV4QEU7</accession>
<comment type="caution">
    <text evidence="2">The sequence shown here is derived from an EMBL/GenBank/DDBJ whole genome shotgun (WGS) entry which is preliminary data.</text>
</comment>
<proteinExistence type="predicted"/>
<protein>
    <submittedName>
        <fullName evidence="2">Uncharacterized protein</fullName>
    </submittedName>
</protein>
<feature type="compositionally biased region" description="Polar residues" evidence="1">
    <location>
        <begin position="46"/>
        <end position="59"/>
    </location>
</feature>
<organism evidence="2 3">
    <name type="scientific">Caerostris extrusa</name>
    <name type="common">Bark spider</name>
    <name type="synonym">Caerostris bankana</name>
    <dbReference type="NCBI Taxonomy" id="172846"/>
    <lineage>
        <taxon>Eukaryota</taxon>
        <taxon>Metazoa</taxon>
        <taxon>Ecdysozoa</taxon>
        <taxon>Arthropoda</taxon>
        <taxon>Chelicerata</taxon>
        <taxon>Arachnida</taxon>
        <taxon>Araneae</taxon>
        <taxon>Araneomorphae</taxon>
        <taxon>Entelegynae</taxon>
        <taxon>Araneoidea</taxon>
        <taxon>Araneidae</taxon>
        <taxon>Caerostris</taxon>
    </lineage>
</organism>
<sequence length="80" mass="9107">MQGLLPRPLEREAIRETAPSRRACEKWRHMPRKEEDICPLMPELNQPPTKTWARISSPNHGPPPESRVTREDSSHGDGGT</sequence>
<feature type="region of interest" description="Disordered" evidence="1">
    <location>
        <begin position="1"/>
        <end position="80"/>
    </location>
</feature>
<evidence type="ECO:0000256" key="1">
    <source>
        <dbReference type="SAM" id="MobiDB-lite"/>
    </source>
</evidence>